<protein>
    <submittedName>
        <fullName evidence="1">Uncharacterized protein</fullName>
    </submittedName>
</protein>
<comment type="caution">
    <text evidence="1">The sequence shown here is derived from an EMBL/GenBank/DDBJ whole genome shotgun (WGS) entry which is preliminary data.</text>
</comment>
<keyword evidence="2" id="KW-1185">Reference proteome</keyword>
<sequence length="82" mass="9117">MMLLLPWDQRLFCDDFCQVISNGTSTGYGFQLVIGFDTLPSKPVLGFGRFVCPTQPIPYAAGICYCIFGIQNMPEMGIMPDQ</sequence>
<evidence type="ECO:0000313" key="1">
    <source>
        <dbReference type="EMBL" id="GMH17757.1"/>
    </source>
</evidence>
<reference evidence="1" key="1">
    <citation type="submission" date="2023-05" db="EMBL/GenBank/DDBJ databases">
        <title>Nepenthes gracilis genome sequencing.</title>
        <authorList>
            <person name="Fukushima K."/>
        </authorList>
    </citation>
    <scope>NUCLEOTIDE SEQUENCE</scope>
    <source>
        <strain evidence="1">SING2019-196</strain>
    </source>
</reference>
<evidence type="ECO:0000313" key="2">
    <source>
        <dbReference type="Proteomes" id="UP001279734"/>
    </source>
</evidence>
<organism evidence="1 2">
    <name type="scientific">Nepenthes gracilis</name>
    <name type="common">Slender pitcher plant</name>
    <dbReference type="NCBI Taxonomy" id="150966"/>
    <lineage>
        <taxon>Eukaryota</taxon>
        <taxon>Viridiplantae</taxon>
        <taxon>Streptophyta</taxon>
        <taxon>Embryophyta</taxon>
        <taxon>Tracheophyta</taxon>
        <taxon>Spermatophyta</taxon>
        <taxon>Magnoliopsida</taxon>
        <taxon>eudicotyledons</taxon>
        <taxon>Gunneridae</taxon>
        <taxon>Pentapetalae</taxon>
        <taxon>Caryophyllales</taxon>
        <taxon>Nepenthaceae</taxon>
        <taxon>Nepenthes</taxon>
    </lineage>
</organism>
<gene>
    <name evidence="1" type="ORF">Nepgr_019598</name>
</gene>
<dbReference type="AlphaFoldDB" id="A0AAD3XUA0"/>
<accession>A0AAD3XUA0</accession>
<dbReference type="Proteomes" id="UP001279734">
    <property type="component" value="Unassembled WGS sequence"/>
</dbReference>
<dbReference type="EMBL" id="BSYO01000018">
    <property type="protein sequence ID" value="GMH17757.1"/>
    <property type="molecule type" value="Genomic_DNA"/>
</dbReference>
<proteinExistence type="predicted"/>
<name>A0AAD3XUA0_NEPGR</name>